<dbReference type="EC" id="6.3.3.2" evidence="5"/>
<dbReference type="SUPFAM" id="SSF100950">
    <property type="entry name" value="NagB/RpiA/CoA transferase-like"/>
    <property type="match status" value="1"/>
</dbReference>
<evidence type="ECO:0000313" key="6">
    <source>
        <dbReference type="EMBL" id="RVW06757.1"/>
    </source>
</evidence>
<evidence type="ECO:0000256" key="4">
    <source>
        <dbReference type="PIRSR" id="PIRSR006806-1"/>
    </source>
</evidence>
<dbReference type="PIRSF" id="PIRSF006806">
    <property type="entry name" value="FTHF_cligase"/>
    <property type="match status" value="1"/>
</dbReference>
<comment type="cofactor">
    <cofactor evidence="5">
        <name>Mg(2+)</name>
        <dbReference type="ChEBI" id="CHEBI:18420"/>
    </cofactor>
</comment>
<evidence type="ECO:0000256" key="1">
    <source>
        <dbReference type="ARBA" id="ARBA00010638"/>
    </source>
</evidence>
<sequence>MQLPSKEEWRTRVLAARRGLDGSTRAAETAALVSSITSVVAELAGAHRNRTVCAYVPVGSEPGSVEMLASLRDAGWRVLLPVTGEPGPLEWAEFTGSDNLVPASYGLREPSGPVLPSGEVGAASVVFVPALAVDERGVRLGRGAGFYDRTLGLAARDAALVAVVRDSELVASLPADPHDVAMTHALTPVRGLVRLSPGKPDEGIASSE</sequence>
<dbReference type="RefSeq" id="WP_127945426.1">
    <property type="nucleotide sequence ID" value="NZ_RKLN01000001.1"/>
</dbReference>
<dbReference type="InterPro" id="IPR037171">
    <property type="entry name" value="NagB/RpiA_transferase-like"/>
</dbReference>
<keyword evidence="2 4" id="KW-0547">Nucleotide-binding</keyword>
<dbReference type="NCBIfam" id="TIGR02727">
    <property type="entry name" value="MTHFS_bact"/>
    <property type="match status" value="1"/>
</dbReference>
<dbReference type="InterPro" id="IPR024185">
    <property type="entry name" value="FTHF_cligase-like_sf"/>
</dbReference>
<keyword evidence="6" id="KW-0436">Ligase</keyword>
<dbReference type="AlphaFoldDB" id="A0A438B721"/>
<evidence type="ECO:0000313" key="7">
    <source>
        <dbReference type="Proteomes" id="UP000284333"/>
    </source>
</evidence>
<gene>
    <name evidence="6" type="ORF">EF834_02450</name>
</gene>
<organism evidence="6 7">
    <name type="scientific">Rhodococcus spongiicola</name>
    <dbReference type="NCBI Taxonomy" id="2487352"/>
    <lineage>
        <taxon>Bacteria</taxon>
        <taxon>Bacillati</taxon>
        <taxon>Actinomycetota</taxon>
        <taxon>Actinomycetes</taxon>
        <taxon>Mycobacteriales</taxon>
        <taxon>Nocardiaceae</taxon>
        <taxon>Rhodococcus</taxon>
    </lineage>
</organism>
<reference evidence="6 7" key="1">
    <citation type="submission" date="2018-11" db="EMBL/GenBank/DDBJ databases">
        <title>Rhodococcus spongicola sp. nov. and Rhodococcus xishaensis sp. nov. from marine sponges.</title>
        <authorList>
            <person name="Li L."/>
            <person name="Lin H.W."/>
        </authorList>
    </citation>
    <scope>NUCLEOTIDE SEQUENCE [LARGE SCALE GENOMIC DNA]</scope>
    <source>
        <strain evidence="6 7">LHW50502</strain>
    </source>
</reference>
<dbReference type="Pfam" id="PF01812">
    <property type="entry name" value="5-FTHF_cyc-lig"/>
    <property type="match status" value="1"/>
</dbReference>
<feature type="binding site" evidence="4">
    <location>
        <begin position="139"/>
        <end position="147"/>
    </location>
    <ligand>
        <name>ATP</name>
        <dbReference type="ChEBI" id="CHEBI:30616"/>
    </ligand>
</feature>
<accession>A0A438B721</accession>
<keyword evidence="3 4" id="KW-0067">ATP-binding</keyword>
<proteinExistence type="inferred from homology"/>
<dbReference type="OrthoDB" id="3242798at2"/>
<dbReference type="Proteomes" id="UP000284333">
    <property type="component" value="Unassembled WGS sequence"/>
</dbReference>
<dbReference type="EMBL" id="RKLN01000001">
    <property type="protein sequence ID" value="RVW06757.1"/>
    <property type="molecule type" value="Genomic_DNA"/>
</dbReference>
<feature type="binding site" evidence="4">
    <location>
        <position position="56"/>
    </location>
    <ligand>
        <name>substrate</name>
    </ligand>
</feature>
<feature type="binding site" evidence="4">
    <location>
        <position position="61"/>
    </location>
    <ligand>
        <name>substrate</name>
    </ligand>
</feature>
<evidence type="ECO:0000256" key="3">
    <source>
        <dbReference type="ARBA" id="ARBA00022840"/>
    </source>
</evidence>
<dbReference type="GO" id="GO:0046872">
    <property type="term" value="F:metal ion binding"/>
    <property type="evidence" value="ECO:0007669"/>
    <property type="project" value="UniProtKB-KW"/>
</dbReference>
<dbReference type="GO" id="GO:0005524">
    <property type="term" value="F:ATP binding"/>
    <property type="evidence" value="ECO:0007669"/>
    <property type="project" value="UniProtKB-KW"/>
</dbReference>
<dbReference type="InterPro" id="IPR002698">
    <property type="entry name" value="FTHF_cligase"/>
</dbReference>
<feature type="binding site" evidence="4">
    <location>
        <begin position="6"/>
        <end position="10"/>
    </location>
    <ligand>
        <name>ATP</name>
        <dbReference type="ChEBI" id="CHEBI:30616"/>
    </ligand>
</feature>
<name>A0A438B721_9NOCA</name>
<comment type="caution">
    <text evidence="6">The sequence shown here is derived from an EMBL/GenBank/DDBJ whole genome shotgun (WGS) entry which is preliminary data.</text>
</comment>
<keyword evidence="5" id="KW-0479">Metal-binding</keyword>
<dbReference type="GO" id="GO:0035999">
    <property type="term" value="P:tetrahydrofolate interconversion"/>
    <property type="evidence" value="ECO:0007669"/>
    <property type="project" value="TreeGrafter"/>
</dbReference>
<evidence type="ECO:0000256" key="2">
    <source>
        <dbReference type="ARBA" id="ARBA00022741"/>
    </source>
</evidence>
<dbReference type="PANTHER" id="PTHR23407">
    <property type="entry name" value="ATPASE INHIBITOR/5-FORMYLTETRAHYDROFOLATE CYCLO-LIGASE"/>
    <property type="match status" value="1"/>
</dbReference>
<dbReference type="GO" id="GO:0030272">
    <property type="term" value="F:5-formyltetrahydrofolate cyclo-ligase activity"/>
    <property type="evidence" value="ECO:0007669"/>
    <property type="project" value="UniProtKB-EC"/>
</dbReference>
<keyword evidence="7" id="KW-1185">Reference proteome</keyword>
<dbReference type="PANTHER" id="PTHR23407:SF1">
    <property type="entry name" value="5-FORMYLTETRAHYDROFOLATE CYCLO-LIGASE"/>
    <property type="match status" value="1"/>
</dbReference>
<keyword evidence="5" id="KW-0460">Magnesium</keyword>
<dbReference type="Gene3D" id="3.40.50.10420">
    <property type="entry name" value="NagB/RpiA/CoA transferase-like"/>
    <property type="match status" value="1"/>
</dbReference>
<comment type="similarity">
    <text evidence="1 5">Belongs to the 5-formyltetrahydrofolate cyclo-ligase family.</text>
</comment>
<comment type="catalytic activity">
    <reaction evidence="5">
        <text>(6S)-5-formyl-5,6,7,8-tetrahydrofolate + ATP = (6R)-5,10-methenyltetrahydrofolate + ADP + phosphate</text>
        <dbReference type="Rhea" id="RHEA:10488"/>
        <dbReference type="ChEBI" id="CHEBI:30616"/>
        <dbReference type="ChEBI" id="CHEBI:43474"/>
        <dbReference type="ChEBI" id="CHEBI:57455"/>
        <dbReference type="ChEBI" id="CHEBI:57457"/>
        <dbReference type="ChEBI" id="CHEBI:456216"/>
        <dbReference type="EC" id="6.3.3.2"/>
    </reaction>
</comment>
<dbReference type="GO" id="GO:0009396">
    <property type="term" value="P:folic acid-containing compound biosynthetic process"/>
    <property type="evidence" value="ECO:0007669"/>
    <property type="project" value="TreeGrafter"/>
</dbReference>
<protein>
    <recommendedName>
        <fullName evidence="5">5-formyltetrahydrofolate cyclo-ligase</fullName>
        <ecNumber evidence="5">6.3.3.2</ecNumber>
    </recommendedName>
</protein>
<evidence type="ECO:0000256" key="5">
    <source>
        <dbReference type="RuleBase" id="RU361279"/>
    </source>
</evidence>